<dbReference type="OrthoDB" id="4587419at2759"/>
<evidence type="ECO:0000313" key="3">
    <source>
        <dbReference type="Proteomes" id="UP000014074"/>
    </source>
</evidence>
<gene>
    <name evidence="2" type="ORF">UCRPA7_526</name>
</gene>
<sequence>MQLRDSSQIRRPGRYSEDYDLGDPGRPIFVHPDVPFNKELAKHVEFNSLPPNHPGPAPSRMRYEAAQKGTLKPAAQIYPSANAITQGSQVAKVVSLARPDPRERIVPSIEYDEDENGKLNKSLRRLWQTSGPAKMPKQPTVARKAPEWADLSDGTKLVIMSDLTIVRKLTFTQAARSILGLTQDAAEEFLELYRREWSKQNAYDCEIFEFNRKRMRTLSSGAQPKGYVIPLPDLVTNTMTAKELKKGRLFLDWIGAKKTAAGLGRWEGQGTDLVPINFEPLPSPEVGWARPGPVEPPICPVSGSSYSNSKTASR</sequence>
<dbReference type="GeneID" id="19325795"/>
<dbReference type="EMBL" id="KB932812">
    <property type="protein sequence ID" value="EOO03859.1"/>
    <property type="molecule type" value="Genomic_DNA"/>
</dbReference>
<organism evidence="2 3">
    <name type="scientific">Phaeoacremonium minimum (strain UCR-PA7)</name>
    <name type="common">Esca disease fungus</name>
    <name type="synonym">Togninia minima</name>
    <dbReference type="NCBI Taxonomy" id="1286976"/>
    <lineage>
        <taxon>Eukaryota</taxon>
        <taxon>Fungi</taxon>
        <taxon>Dikarya</taxon>
        <taxon>Ascomycota</taxon>
        <taxon>Pezizomycotina</taxon>
        <taxon>Sordariomycetes</taxon>
        <taxon>Sordariomycetidae</taxon>
        <taxon>Togniniales</taxon>
        <taxon>Togniniaceae</taxon>
        <taxon>Phaeoacremonium</taxon>
    </lineage>
</organism>
<protein>
    <submittedName>
        <fullName evidence="2">Uncharacterized protein</fullName>
    </submittedName>
</protein>
<dbReference type="AlphaFoldDB" id="R8BX48"/>
<dbReference type="KEGG" id="tmn:UCRPA7_526"/>
<keyword evidence="3" id="KW-1185">Reference proteome</keyword>
<dbReference type="HOGENOM" id="CLU_886188_0_0_1"/>
<dbReference type="RefSeq" id="XP_007911312.1">
    <property type="nucleotide sequence ID" value="XM_007913121.1"/>
</dbReference>
<proteinExistence type="predicted"/>
<feature type="region of interest" description="Disordered" evidence="1">
    <location>
        <begin position="1"/>
        <end position="24"/>
    </location>
</feature>
<reference evidence="3" key="1">
    <citation type="journal article" date="2013" name="Genome Announc.">
        <title>Draft genome sequence of the ascomycete Phaeoacremonium aleophilum strain UCR-PA7, a causal agent of the esca disease complex in grapevines.</title>
        <authorList>
            <person name="Blanco-Ulate B."/>
            <person name="Rolshausen P."/>
            <person name="Cantu D."/>
        </authorList>
    </citation>
    <scope>NUCLEOTIDE SEQUENCE [LARGE SCALE GENOMIC DNA]</scope>
    <source>
        <strain evidence="3">UCR-PA7</strain>
    </source>
</reference>
<name>R8BX48_PHAM7</name>
<evidence type="ECO:0000313" key="2">
    <source>
        <dbReference type="EMBL" id="EOO03859.1"/>
    </source>
</evidence>
<dbReference type="Proteomes" id="UP000014074">
    <property type="component" value="Unassembled WGS sequence"/>
</dbReference>
<accession>R8BX48</accession>
<evidence type="ECO:0000256" key="1">
    <source>
        <dbReference type="SAM" id="MobiDB-lite"/>
    </source>
</evidence>